<evidence type="ECO:0000313" key="2">
    <source>
        <dbReference type="EMBL" id="KRO61816.1"/>
    </source>
</evidence>
<protein>
    <recommendedName>
        <fullName evidence="1">Cupin type-2 domain-containing protein</fullName>
    </recommendedName>
</protein>
<dbReference type="EMBL" id="LIBO01000200">
    <property type="protein sequence ID" value="KRO61816.1"/>
    <property type="molecule type" value="Genomic_DNA"/>
</dbReference>
<proteinExistence type="predicted"/>
<feature type="domain" description="Cupin type-2" evidence="1">
    <location>
        <begin position="48"/>
        <end position="102"/>
    </location>
</feature>
<dbReference type="InterPro" id="IPR014710">
    <property type="entry name" value="RmlC-like_jellyroll"/>
</dbReference>
<dbReference type="InterPro" id="IPR011051">
    <property type="entry name" value="RmlC_Cupin_sf"/>
</dbReference>
<accession>A0A0R2RGW2</accession>
<dbReference type="Pfam" id="PF07883">
    <property type="entry name" value="Cupin_2"/>
    <property type="match status" value="1"/>
</dbReference>
<reference evidence="2 3" key="1">
    <citation type="submission" date="2015-10" db="EMBL/GenBank/DDBJ databases">
        <title>Metagenome-Assembled Genomes uncover a global brackish microbiome.</title>
        <authorList>
            <person name="Hugerth L.W."/>
            <person name="Larsson J."/>
            <person name="Alneberg J."/>
            <person name="Lindh M.V."/>
            <person name="Legrand C."/>
            <person name="Pinhassi J."/>
            <person name="Andersson A.F."/>
        </authorList>
    </citation>
    <scope>NUCLEOTIDE SEQUENCE [LARGE SCALE GENOMIC DNA]</scope>
    <source>
        <strain evidence="2">BACL18 MAG-120507-bin52</strain>
    </source>
</reference>
<organism evidence="2 3">
    <name type="scientific">Verrucomicrobia subdivision 6 bacterium BACL9 MAG-120507-bin52</name>
    <dbReference type="NCBI Taxonomy" id="1655590"/>
    <lineage>
        <taxon>Bacteria</taxon>
        <taxon>Pseudomonadati</taxon>
        <taxon>Verrucomicrobiota</taxon>
        <taxon>Verrucomicrobiia</taxon>
        <taxon>Verrucomicrobiales</taxon>
        <taxon>Verrucomicrobia subdivision 6</taxon>
    </lineage>
</organism>
<gene>
    <name evidence="2" type="ORF">ABR82_02405</name>
</gene>
<dbReference type="CDD" id="cd06989">
    <property type="entry name" value="cupin_DRT102"/>
    <property type="match status" value="1"/>
</dbReference>
<dbReference type="Proteomes" id="UP000051269">
    <property type="component" value="Unassembled WGS sequence"/>
</dbReference>
<dbReference type="AlphaFoldDB" id="A0A0R2RGW2"/>
<evidence type="ECO:0000313" key="3">
    <source>
        <dbReference type="Proteomes" id="UP000051269"/>
    </source>
</evidence>
<evidence type="ECO:0000259" key="1">
    <source>
        <dbReference type="Pfam" id="PF07883"/>
    </source>
</evidence>
<name>A0A0R2RGW2_9BACT</name>
<sequence length="133" mass="14332">MQTTSSTDSHRIVTPDDLKWETVIPGTQIAVVAGDPTKPGPFVIRQKTAAGAMVPAHWHTTTENVTVLQGTFAMGIGEKFDKTKLTRMHPGDFSTVPATVPHFAMPETDVIVQLDAMGPWVTNVVNPADDPRG</sequence>
<dbReference type="Gene3D" id="2.60.120.10">
    <property type="entry name" value="Jelly Rolls"/>
    <property type="match status" value="1"/>
</dbReference>
<dbReference type="SUPFAM" id="SSF51182">
    <property type="entry name" value="RmlC-like cupins"/>
    <property type="match status" value="1"/>
</dbReference>
<comment type="caution">
    <text evidence="2">The sequence shown here is derived from an EMBL/GenBank/DDBJ whole genome shotgun (WGS) entry which is preliminary data.</text>
</comment>
<dbReference type="InterPro" id="IPR013096">
    <property type="entry name" value="Cupin_2"/>
</dbReference>